<dbReference type="Pfam" id="PF00784">
    <property type="entry name" value="MyTH4"/>
    <property type="match status" value="1"/>
</dbReference>
<dbReference type="PANTHER" id="PTHR22903">
    <property type="entry name" value="PLEKHH PROTEIN"/>
    <property type="match status" value="1"/>
</dbReference>
<keyword evidence="8" id="KW-1185">Reference proteome</keyword>
<dbReference type="InterPro" id="IPR038185">
    <property type="entry name" value="MyTH4_dom_sf"/>
</dbReference>
<keyword evidence="2" id="KW-0175">Coiled coil</keyword>
<gene>
    <name evidence="7" type="ORF">LAZ67_12000326</name>
</gene>
<dbReference type="InterPro" id="IPR029071">
    <property type="entry name" value="Ubiquitin-like_domsf"/>
</dbReference>
<dbReference type="SMART" id="SM00233">
    <property type="entry name" value="PH"/>
    <property type="match status" value="2"/>
</dbReference>
<dbReference type="Pfam" id="PF21989">
    <property type="entry name" value="RA_2"/>
    <property type="match status" value="1"/>
</dbReference>
<feature type="region of interest" description="Disordered" evidence="3">
    <location>
        <begin position="193"/>
        <end position="229"/>
    </location>
</feature>
<feature type="domain" description="MyTH4" evidence="6">
    <location>
        <begin position="546"/>
        <end position="733"/>
    </location>
</feature>
<accession>A0ABY6L185</accession>
<dbReference type="InterPro" id="IPR000299">
    <property type="entry name" value="FERM_domain"/>
</dbReference>
<evidence type="ECO:0000256" key="3">
    <source>
        <dbReference type="SAM" id="MobiDB-lite"/>
    </source>
</evidence>
<dbReference type="Gene3D" id="2.30.29.30">
    <property type="entry name" value="Pleckstrin-homology domain (PH domain)/Phosphotyrosine-binding domain (PTB)"/>
    <property type="match status" value="2"/>
</dbReference>
<feature type="region of interest" description="Disordered" evidence="3">
    <location>
        <begin position="251"/>
        <end position="300"/>
    </location>
</feature>
<dbReference type="SMART" id="SM00139">
    <property type="entry name" value="MyTH4"/>
    <property type="match status" value="1"/>
</dbReference>
<dbReference type="EMBL" id="CP092874">
    <property type="protein sequence ID" value="UYV74629.1"/>
    <property type="molecule type" value="Genomic_DNA"/>
</dbReference>
<dbReference type="Proteomes" id="UP001235939">
    <property type="component" value="Chromosome 12"/>
</dbReference>
<evidence type="ECO:0000259" key="5">
    <source>
        <dbReference type="PROSITE" id="PS50057"/>
    </source>
</evidence>
<keyword evidence="1" id="KW-0677">Repeat</keyword>
<dbReference type="InterPro" id="IPR014352">
    <property type="entry name" value="FERM/acyl-CoA-bd_prot_sf"/>
</dbReference>
<dbReference type="CDD" id="cd00821">
    <property type="entry name" value="PH"/>
    <property type="match status" value="1"/>
</dbReference>
<feature type="compositionally biased region" description="Low complexity" evidence="3">
    <location>
        <begin position="270"/>
        <end position="289"/>
    </location>
</feature>
<dbReference type="SUPFAM" id="SSF47031">
    <property type="entry name" value="Second domain of FERM"/>
    <property type="match status" value="1"/>
</dbReference>
<sequence length="965" mass="108088">MEQRLLEASGEQTLQVVCQEKDKVISTLELEVEEQLEIQNQHLREQNQKCNEQLELLRNRFGTPTPARRGTSTEDSSSRGSCDERVESDDNSIEHRLAPPRVRIERKKYDMATSLASSDELQTSPPQDGSSPASSGESPQPPLPPPRTRFPTSPRPRPRQQLPNNRPPTPPLHRFPSWESRIYEVAVNGITMSADTASPSSEFPHPPSDTASHTAAESPNNNSKPRETSGVFADFHVPVYATVKGRASQIRSVPFTGESSDSSDNEDPRGTTSSSHTTSDSSTGSPGKKSTPKRVQQSQCTVQQESLEKCGYLTKLGSGKFKTWRRRWFVLQEGVLSYYKAPGERRPQGQLTLDETCRIVITYNNSIQAVSNVVVVAVLQNVLRRNATRLLLGREDNKPAIEGWLTKVPDLTPVTNLALTVKHGHSRRCWCVLIGRMFLYFKTPNDQVNMRDARVEEVLHMSDSDEEEEPPDQGPPLTLGIFPSHQGPLYLLMSSQQEMDSWLYHLTVVSAGNRLAGTQFETLVSRLMEHSPDPDNVLWRHPLLLHSKECISQPLTSLPSETLQSEAIKLFKSIQLFTSVALDTSGIEYHVALAQNSLQTCLVRPELQNELMCQLIKQTSRQCHSKLGMQQILLCATQSLFLCDTPMETKPLGGEGPAPFVLVQGWQLLALALALFVPRGRTLWLLRAHLRRHADPSLESGKYAIFCERALARILVNGPRECKPSRMEALSILLKNPFHHSLPHSIPVHLLNNTYQVVGFDGSTTVEEFVHLLSQELGVREAAQSGFALFSDDPVEKDVEHSLQPSAKLPDVISRWEQVLREKHLGKFETTRVIKLTFKNRLSLRQLAKAEPDKEKLLTVYQLNQEMVEGHFPLTRELALELTALISQMEFADCDEEKVSQAVARFLPSKFRSDSITTSLVDKWTALRGRAAADCARIYLNCARKWPLCGARLFPATVSCVRLSS</sequence>
<organism evidence="7 8">
    <name type="scientific">Cordylochernes scorpioides</name>
    <dbReference type="NCBI Taxonomy" id="51811"/>
    <lineage>
        <taxon>Eukaryota</taxon>
        <taxon>Metazoa</taxon>
        <taxon>Ecdysozoa</taxon>
        <taxon>Arthropoda</taxon>
        <taxon>Chelicerata</taxon>
        <taxon>Arachnida</taxon>
        <taxon>Pseudoscorpiones</taxon>
        <taxon>Cheliferoidea</taxon>
        <taxon>Chernetidae</taxon>
        <taxon>Cordylochernes</taxon>
    </lineage>
</organism>
<dbReference type="Pfam" id="PF00169">
    <property type="entry name" value="PH"/>
    <property type="match status" value="1"/>
</dbReference>
<evidence type="ECO:0000256" key="2">
    <source>
        <dbReference type="ARBA" id="ARBA00023054"/>
    </source>
</evidence>
<dbReference type="PROSITE" id="PS50057">
    <property type="entry name" value="FERM_3"/>
    <property type="match status" value="1"/>
</dbReference>
<dbReference type="CDD" id="cd14473">
    <property type="entry name" value="FERM_B-lobe"/>
    <property type="match status" value="1"/>
</dbReference>
<evidence type="ECO:0000313" key="7">
    <source>
        <dbReference type="EMBL" id="UYV74629.1"/>
    </source>
</evidence>
<proteinExistence type="predicted"/>
<dbReference type="InterPro" id="IPR001849">
    <property type="entry name" value="PH_domain"/>
</dbReference>
<dbReference type="Gene3D" id="3.10.20.90">
    <property type="entry name" value="Phosphatidylinositol 3-kinase Catalytic Subunit, Chain A, domain 1"/>
    <property type="match status" value="1"/>
</dbReference>
<feature type="domain" description="FERM" evidence="5">
    <location>
        <begin position="744"/>
        <end position="965"/>
    </location>
</feature>
<feature type="compositionally biased region" description="Polar residues" evidence="3">
    <location>
        <begin position="209"/>
        <end position="223"/>
    </location>
</feature>
<dbReference type="InterPro" id="IPR019749">
    <property type="entry name" value="Band_41_domain"/>
</dbReference>
<dbReference type="SMART" id="SM00295">
    <property type="entry name" value="B41"/>
    <property type="match status" value="1"/>
</dbReference>
<dbReference type="SUPFAM" id="SSF54236">
    <property type="entry name" value="Ubiquitin-like"/>
    <property type="match status" value="1"/>
</dbReference>
<dbReference type="InterPro" id="IPR035963">
    <property type="entry name" value="FERM_2"/>
</dbReference>
<dbReference type="SUPFAM" id="SSF50729">
    <property type="entry name" value="PH domain-like"/>
    <property type="match status" value="2"/>
</dbReference>
<feature type="compositionally biased region" description="Polar residues" evidence="3">
    <location>
        <begin position="114"/>
        <end position="137"/>
    </location>
</feature>
<dbReference type="InterPro" id="IPR011993">
    <property type="entry name" value="PH-like_dom_sf"/>
</dbReference>
<dbReference type="Gene3D" id="1.25.40.530">
    <property type="entry name" value="MyTH4 domain"/>
    <property type="match status" value="1"/>
</dbReference>
<feature type="compositionally biased region" description="Pro residues" evidence="3">
    <location>
        <begin position="139"/>
        <end position="148"/>
    </location>
</feature>
<evidence type="ECO:0000313" key="8">
    <source>
        <dbReference type="Proteomes" id="UP001235939"/>
    </source>
</evidence>
<feature type="region of interest" description="Disordered" evidence="3">
    <location>
        <begin position="58"/>
        <end position="177"/>
    </location>
</feature>
<evidence type="ECO:0000259" key="4">
    <source>
        <dbReference type="PROSITE" id="PS50003"/>
    </source>
</evidence>
<dbReference type="InterPro" id="IPR000857">
    <property type="entry name" value="MyTH4_dom"/>
</dbReference>
<evidence type="ECO:0000259" key="6">
    <source>
        <dbReference type="PROSITE" id="PS51016"/>
    </source>
</evidence>
<dbReference type="PROSITE" id="PS51016">
    <property type="entry name" value="MYTH4"/>
    <property type="match status" value="1"/>
</dbReference>
<dbReference type="PANTHER" id="PTHR22903:SF8">
    <property type="entry name" value="MAX-1A"/>
    <property type="match status" value="1"/>
</dbReference>
<dbReference type="CDD" id="cd17094">
    <property type="entry name" value="FERM_F1_Max1_like"/>
    <property type="match status" value="1"/>
</dbReference>
<name>A0ABY6L185_9ARAC</name>
<dbReference type="Gene3D" id="1.20.80.10">
    <property type="match status" value="2"/>
</dbReference>
<evidence type="ECO:0000256" key="1">
    <source>
        <dbReference type="ARBA" id="ARBA00022737"/>
    </source>
</evidence>
<dbReference type="Pfam" id="PF00373">
    <property type="entry name" value="FERM_M"/>
    <property type="match status" value="1"/>
</dbReference>
<feature type="domain" description="PH" evidence="4">
    <location>
        <begin position="306"/>
        <end position="511"/>
    </location>
</feature>
<dbReference type="PROSITE" id="PS50003">
    <property type="entry name" value="PH_DOMAIN"/>
    <property type="match status" value="1"/>
</dbReference>
<dbReference type="InterPro" id="IPR019748">
    <property type="entry name" value="FERM_central"/>
</dbReference>
<reference evidence="7 8" key="1">
    <citation type="submission" date="2022-01" db="EMBL/GenBank/DDBJ databases">
        <title>A chromosomal length assembly of Cordylochernes scorpioides.</title>
        <authorList>
            <person name="Zeh D."/>
            <person name="Zeh J."/>
        </authorList>
    </citation>
    <scope>NUCLEOTIDE SEQUENCE [LARGE SCALE GENOMIC DNA]</scope>
    <source>
        <strain evidence="7">IN4F17</strain>
        <tissue evidence="7">Whole Body</tissue>
    </source>
</reference>
<protein>
    <submittedName>
        <fullName evidence="7">PLEKHH2</fullName>
    </submittedName>
</protein>